<gene>
    <name evidence="2" type="ORF">GWP43_01760</name>
</gene>
<dbReference type="AlphaFoldDB" id="A0A6P1XYA4"/>
<proteinExistence type="predicted"/>
<reference evidence="2 3" key="1">
    <citation type="submission" date="2020-01" db="EMBL/GenBank/DDBJ databases">
        <title>Complete genome sequence of a human oral phylogroup 1 Treponema sp. strain ATCC 700766, originally isolated from periodontitis dental plaque.</title>
        <authorList>
            <person name="Chan Y."/>
            <person name="Huo Y.-B."/>
            <person name="Yu X.-L."/>
            <person name="Zeng H."/>
            <person name="Leung W.-K."/>
            <person name="Watt R.M."/>
        </authorList>
    </citation>
    <scope>NUCLEOTIDE SEQUENCE [LARGE SCALE GENOMIC DNA]</scope>
    <source>
        <strain evidence="2 3">OMZ 804</strain>
    </source>
</reference>
<accession>A0A6P1XYA4</accession>
<evidence type="ECO:0000313" key="2">
    <source>
        <dbReference type="EMBL" id="QHX42381.1"/>
    </source>
</evidence>
<feature type="domain" description="DUF4340" evidence="1">
    <location>
        <begin position="80"/>
        <end position="198"/>
    </location>
</feature>
<sequence length="296" mass="33203">MKKETKVLFIILCVLLCCYALSFLYRPSRAGIFSSSLMHEPDIREVAEIRFSIPTRAEPVEMGEITLIKDGARFYLRTGNGSYPVRQEIIDRFFSLLGAGRSFLPISARPQDYPDYEIDDGHASRIVFVRKDKTILSELFFGMTDAAGAGRYVRTGTSVKVFLIDNAFEPFLTVAAPFWLDLQIYAALFRGTGIQGLEYGNHSVIRTEANGAAFRALESFLEKFSCIDIYSAPPLQSPQTAWVRLALGNGTELHFSFTPLQSGDYVFFDSRNSNAYLISGYTCEQLLRHIDAVCNS</sequence>
<name>A0A6P1XYA4_9SPIR</name>
<dbReference type="Pfam" id="PF14238">
    <property type="entry name" value="DUF4340"/>
    <property type="match status" value="1"/>
</dbReference>
<dbReference type="KEGG" id="trz:GWP43_01760"/>
<organism evidence="2 3">
    <name type="scientific">Treponema vincentii</name>
    <dbReference type="NCBI Taxonomy" id="69710"/>
    <lineage>
        <taxon>Bacteria</taxon>
        <taxon>Pseudomonadati</taxon>
        <taxon>Spirochaetota</taxon>
        <taxon>Spirochaetia</taxon>
        <taxon>Spirochaetales</taxon>
        <taxon>Treponemataceae</taxon>
        <taxon>Treponema</taxon>
    </lineage>
</organism>
<evidence type="ECO:0000313" key="3">
    <source>
        <dbReference type="Proteomes" id="UP000464374"/>
    </source>
</evidence>
<dbReference type="Proteomes" id="UP000464374">
    <property type="component" value="Chromosome"/>
</dbReference>
<dbReference type="EMBL" id="CP048020">
    <property type="protein sequence ID" value="QHX42381.1"/>
    <property type="molecule type" value="Genomic_DNA"/>
</dbReference>
<protein>
    <submittedName>
        <fullName evidence="2">DUF4340 domain-containing protein</fullName>
    </submittedName>
</protein>
<dbReference type="InterPro" id="IPR025641">
    <property type="entry name" value="DUF4340"/>
</dbReference>
<evidence type="ECO:0000259" key="1">
    <source>
        <dbReference type="Pfam" id="PF14238"/>
    </source>
</evidence>
<dbReference type="RefSeq" id="WP_162662221.1">
    <property type="nucleotide sequence ID" value="NZ_CP048020.1"/>
</dbReference>